<sequence>MVILLLLFPFTVNGEPLQVAVASNFKATLESLTGIFEQQHGHKITIISGATGKQYGQILQGAPFDVFLAADARRPELLERQSKIVKNSRFTYAIGQLALYTPKHPHPTPEFLTIGRFNHLAIANPRLAPYGLAAQQYLQSLKLWQPLQTKLVRGENINQAWQFVHSGNAEAGLLALSQLLQADISKDYYCLLPADDYAPVVQQAVVLKISPEATAFSDFLQSDTARKVIAQWGYTLPDSKDTDHKGTAHVR</sequence>
<keyword evidence="3" id="KW-0732">Signal</keyword>
<evidence type="ECO:0000313" key="5">
    <source>
        <dbReference type="Proteomes" id="UP000614272"/>
    </source>
</evidence>
<dbReference type="InterPro" id="IPR005950">
    <property type="entry name" value="ModA"/>
</dbReference>
<reference evidence="5" key="1">
    <citation type="journal article" date="2019" name="Int. J. Syst. Evol. Microbiol.">
        <title>The Global Catalogue of Microorganisms (GCM) 10K type strain sequencing project: providing services to taxonomists for standard genome sequencing and annotation.</title>
        <authorList>
            <consortium name="The Broad Institute Genomics Platform"/>
            <consortium name="The Broad Institute Genome Sequencing Center for Infectious Disease"/>
            <person name="Wu L."/>
            <person name="Ma J."/>
        </authorList>
    </citation>
    <scope>NUCLEOTIDE SEQUENCE [LARGE SCALE GENOMIC DNA]</scope>
    <source>
        <strain evidence="5">CGMCC 1.12923</strain>
    </source>
</reference>
<gene>
    <name evidence="4" type="primary">modA</name>
    <name evidence="4" type="ORF">GCM10011357_36140</name>
</gene>
<dbReference type="PANTHER" id="PTHR30632:SF14">
    <property type="entry name" value="TUNGSTATE_MOLYBDATE_CHROMATE-BINDING PROTEIN MODA"/>
    <property type="match status" value="1"/>
</dbReference>
<evidence type="ECO:0000313" key="4">
    <source>
        <dbReference type="EMBL" id="GGD77812.1"/>
    </source>
</evidence>
<dbReference type="EMBL" id="BMGJ01000020">
    <property type="protein sequence ID" value="GGD77812.1"/>
    <property type="molecule type" value="Genomic_DNA"/>
</dbReference>
<dbReference type="SUPFAM" id="SSF53850">
    <property type="entry name" value="Periplasmic binding protein-like II"/>
    <property type="match status" value="1"/>
</dbReference>
<keyword evidence="5" id="KW-1185">Reference proteome</keyword>
<evidence type="ECO:0000256" key="2">
    <source>
        <dbReference type="ARBA" id="ARBA00022723"/>
    </source>
</evidence>
<dbReference type="InterPro" id="IPR044084">
    <property type="entry name" value="AvModA-like_subst-bd"/>
</dbReference>
<name>A0ABQ1RT25_9ALTE</name>
<keyword evidence="2" id="KW-0479">Metal-binding</keyword>
<comment type="similarity">
    <text evidence="1">Belongs to the bacterial solute-binding protein ModA family.</text>
</comment>
<evidence type="ECO:0000256" key="3">
    <source>
        <dbReference type="ARBA" id="ARBA00022729"/>
    </source>
</evidence>
<accession>A0ABQ1RT25</accession>
<protein>
    <submittedName>
        <fullName evidence="4">Molybdate-binding periplasmic protein ModA</fullName>
    </submittedName>
</protein>
<dbReference type="Gene3D" id="3.40.190.10">
    <property type="entry name" value="Periplasmic binding protein-like II"/>
    <property type="match status" value="2"/>
</dbReference>
<dbReference type="NCBIfam" id="TIGR01256">
    <property type="entry name" value="modA"/>
    <property type="match status" value="1"/>
</dbReference>
<evidence type="ECO:0000256" key="1">
    <source>
        <dbReference type="ARBA" id="ARBA00009175"/>
    </source>
</evidence>
<dbReference type="InterPro" id="IPR050682">
    <property type="entry name" value="ModA/WtpA"/>
</dbReference>
<proteinExistence type="inferred from homology"/>
<dbReference type="PIRSF" id="PIRSF004846">
    <property type="entry name" value="ModA"/>
    <property type="match status" value="1"/>
</dbReference>
<comment type="caution">
    <text evidence="4">The sequence shown here is derived from an EMBL/GenBank/DDBJ whole genome shotgun (WGS) entry which is preliminary data.</text>
</comment>
<dbReference type="Pfam" id="PF13531">
    <property type="entry name" value="SBP_bac_11"/>
    <property type="match status" value="1"/>
</dbReference>
<organism evidence="4 5">
    <name type="scientific">Lacimicrobium alkaliphilum</name>
    <dbReference type="NCBI Taxonomy" id="1526571"/>
    <lineage>
        <taxon>Bacteria</taxon>
        <taxon>Pseudomonadati</taxon>
        <taxon>Pseudomonadota</taxon>
        <taxon>Gammaproteobacteria</taxon>
        <taxon>Alteromonadales</taxon>
        <taxon>Alteromonadaceae</taxon>
        <taxon>Lacimicrobium</taxon>
    </lineage>
</organism>
<dbReference type="Proteomes" id="UP000614272">
    <property type="component" value="Unassembled WGS sequence"/>
</dbReference>
<dbReference type="PANTHER" id="PTHR30632">
    <property type="entry name" value="MOLYBDATE-BINDING PERIPLASMIC PROTEIN"/>
    <property type="match status" value="1"/>
</dbReference>
<dbReference type="CDD" id="cd13539">
    <property type="entry name" value="PBP2_AvModA"/>
    <property type="match status" value="1"/>
</dbReference>